<keyword evidence="3" id="KW-1185">Reference proteome</keyword>
<feature type="compositionally biased region" description="Low complexity" evidence="1">
    <location>
        <begin position="30"/>
        <end position="40"/>
    </location>
</feature>
<evidence type="ECO:0000313" key="2">
    <source>
        <dbReference type="EMBL" id="KAK6780034.1"/>
    </source>
</evidence>
<organism evidence="2 3">
    <name type="scientific">Solanum bulbocastanum</name>
    <name type="common">Wild potato</name>
    <dbReference type="NCBI Taxonomy" id="147425"/>
    <lineage>
        <taxon>Eukaryota</taxon>
        <taxon>Viridiplantae</taxon>
        <taxon>Streptophyta</taxon>
        <taxon>Embryophyta</taxon>
        <taxon>Tracheophyta</taxon>
        <taxon>Spermatophyta</taxon>
        <taxon>Magnoliopsida</taxon>
        <taxon>eudicotyledons</taxon>
        <taxon>Gunneridae</taxon>
        <taxon>Pentapetalae</taxon>
        <taxon>asterids</taxon>
        <taxon>lamiids</taxon>
        <taxon>Solanales</taxon>
        <taxon>Solanaceae</taxon>
        <taxon>Solanoideae</taxon>
        <taxon>Solaneae</taxon>
        <taxon>Solanum</taxon>
    </lineage>
</organism>
<sequence length="62" mass="6875">MATAPSGRQLQPSNQSQSVRNCNSYKPQPDASSDSSANSSKLQRIKAIHLKIYHQSKNQTFL</sequence>
<protein>
    <submittedName>
        <fullName evidence="2">Uncharacterized protein</fullName>
    </submittedName>
</protein>
<feature type="region of interest" description="Disordered" evidence="1">
    <location>
        <begin position="1"/>
        <end position="42"/>
    </location>
</feature>
<proteinExistence type="predicted"/>
<evidence type="ECO:0000256" key="1">
    <source>
        <dbReference type="SAM" id="MobiDB-lite"/>
    </source>
</evidence>
<accession>A0AAN8T5D5</accession>
<name>A0AAN8T5D5_SOLBU</name>
<dbReference type="Proteomes" id="UP001371456">
    <property type="component" value="Unassembled WGS sequence"/>
</dbReference>
<evidence type="ECO:0000313" key="3">
    <source>
        <dbReference type="Proteomes" id="UP001371456"/>
    </source>
</evidence>
<comment type="caution">
    <text evidence="2">The sequence shown here is derived from an EMBL/GenBank/DDBJ whole genome shotgun (WGS) entry which is preliminary data.</text>
</comment>
<dbReference type="AlphaFoldDB" id="A0AAN8T5D5"/>
<gene>
    <name evidence="2" type="ORF">RDI58_022218</name>
</gene>
<reference evidence="2 3" key="1">
    <citation type="submission" date="2024-02" db="EMBL/GenBank/DDBJ databases">
        <title>de novo genome assembly of Solanum bulbocastanum strain 11H21.</title>
        <authorList>
            <person name="Hosaka A.J."/>
        </authorList>
    </citation>
    <scope>NUCLEOTIDE SEQUENCE [LARGE SCALE GENOMIC DNA]</scope>
    <source>
        <tissue evidence="2">Young leaves</tissue>
    </source>
</reference>
<dbReference type="EMBL" id="JBANQN010000009">
    <property type="protein sequence ID" value="KAK6780034.1"/>
    <property type="molecule type" value="Genomic_DNA"/>
</dbReference>
<feature type="compositionally biased region" description="Polar residues" evidence="1">
    <location>
        <begin position="1"/>
        <end position="26"/>
    </location>
</feature>